<comment type="function">
    <text evidence="17">Member of the two-component regulatory system PhoR/PhoB involved in the phosphate regulon genes expression. PhoR may function as a membrane-associated protein kinase that phosphorylates PhoB in response to environmental signals.</text>
</comment>
<keyword evidence="12 20" id="KW-0418">Kinase</keyword>
<proteinExistence type="predicted"/>
<evidence type="ECO:0000313" key="20">
    <source>
        <dbReference type="EMBL" id="RTR37489.1"/>
    </source>
</evidence>
<evidence type="ECO:0000256" key="16">
    <source>
        <dbReference type="ARBA" id="ARBA00023136"/>
    </source>
</evidence>
<dbReference type="GO" id="GO:0005886">
    <property type="term" value="C:plasma membrane"/>
    <property type="evidence" value="ECO:0007669"/>
    <property type="project" value="UniProtKB-SubCell"/>
</dbReference>
<evidence type="ECO:0000313" key="21">
    <source>
        <dbReference type="Proteomes" id="UP000267448"/>
    </source>
</evidence>
<dbReference type="FunFam" id="3.30.565.10:FF:000032">
    <property type="entry name" value="Phosphate regulon sensor histidine kinase PhoR"/>
    <property type="match status" value="1"/>
</dbReference>
<dbReference type="InterPro" id="IPR000014">
    <property type="entry name" value="PAS"/>
</dbReference>
<dbReference type="InterPro" id="IPR035965">
    <property type="entry name" value="PAS-like_dom_sf"/>
</dbReference>
<evidence type="ECO:0000256" key="9">
    <source>
        <dbReference type="ARBA" id="ARBA00022679"/>
    </source>
</evidence>
<dbReference type="SMART" id="SM00387">
    <property type="entry name" value="HATPase_c"/>
    <property type="match status" value="1"/>
</dbReference>
<gene>
    <name evidence="20" type="primary">phoR</name>
    <name evidence="20" type="ORF">EKG38_18690</name>
</gene>
<dbReference type="InterPro" id="IPR003594">
    <property type="entry name" value="HATPase_dom"/>
</dbReference>
<dbReference type="PROSITE" id="PS50109">
    <property type="entry name" value="HIS_KIN"/>
    <property type="match status" value="1"/>
</dbReference>
<dbReference type="GO" id="GO:0004721">
    <property type="term" value="F:phosphoprotein phosphatase activity"/>
    <property type="evidence" value="ECO:0007669"/>
    <property type="project" value="InterPro"/>
</dbReference>
<dbReference type="Proteomes" id="UP000267448">
    <property type="component" value="Unassembled WGS sequence"/>
</dbReference>
<organism evidence="20 21">
    <name type="scientific">Shewanella canadensis</name>
    <dbReference type="NCBI Taxonomy" id="271096"/>
    <lineage>
        <taxon>Bacteria</taxon>
        <taxon>Pseudomonadati</taxon>
        <taxon>Pseudomonadota</taxon>
        <taxon>Gammaproteobacteria</taxon>
        <taxon>Alteromonadales</taxon>
        <taxon>Shewanellaceae</taxon>
        <taxon>Shewanella</taxon>
    </lineage>
</organism>
<keyword evidence="8" id="KW-0592">Phosphate transport</keyword>
<dbReference type="InterPro" id="IPR003661">
    <property type="entry name" value="HisK_dim/P_dom"/>
</dbReference>
<dbReference type="PANTHER" id="PTHR45453:SF1">
    <property type="entry name" value="PHOSPHATE REGULON SENSOR PROTEIN PHOR"/>
    <property type="match status" value="1"/>
</dbReference>
<dbReference type="Gene3D" id="3.30.450.20">
    <property type="entry name" value="PAS domain"/>
    <property type="match status" value="1"/>
</dbReference>
<dbReference type="SMART" id="SM00091">
    <property type="entry name" value="PAS"/>
    <property type="match status" value="1"/>
</dbReference>
<evidence type="ECO:0000256" key="10">
    <source>
        <dbReference type="ARBA" id="ARBA00022692"/>
    </source>
</evidence>
<keyword evidence="10 18" id="KW-0812">Transmembrane</keyword>
<evidence type="ECO:0000256" key="13">
    <source>
        <dbReference type="ARBA" id="ARBA00022840"/>
    </source>
</evidence>
<keyword evidence="13" id="KW-0067">ATP-binding</keyword>
<keyword evidence="5" id="KW-0813">Transport</keyword>
<keyword evidence="15" id="KW-0902">Two-component regulatory system</keyword>
<dbReference type="InterPro" id="IPR021766">
    <property type="entry name" value="PhoR_N"/>
</dbReference>
<dbReference type="PRINTS" id="PR00344">
    <property type="entry name" value="BCTRLSENSOR"/>
</dbReference>
<dbReference type="SUPFAM" id="SSF55785">
    <property type="entry name" value="PYP-like sensor domain (PAS domain)"/>
    <property type="match status" value="1"/>
</dbReference>
<evidence type="ECO:0000256" key="3">
    <source>
        <dbReference type="ARBA" id="ARBA00012438"/>
    </source>
</evidence>
<keyword evidence="16 18" id="KW-0472">Membrane</keyword>
<dbReference type="PANTHER" id="PTHR45453">
    <property type="entry name" value="PHOSPHATE REGULON SENSOR PROTEIN PHOR"/>
    <property type="match status" value="1"/>
</dbReference>
<dbReference type="InterPro" id="IPR004358">
    <property type="entry name" value="Sig_transdc_His_kin-like_C"/>
</dbReference>
<dbReference type="InterPro" id="IPR036890">
    <property type="entry name" value="HATPase_C_sf"/>
</dbReference>
<keyword evidence="21" id="KW-1185">Reference proteome</keyword>
<dbReference type="EC" id="2.7.13.3" evidence="3"/>
<keyword evidence="6" id="KW-1003">Cell membrane</keyword>
<dbReference type="Pfam" id="PF00512">
    <property type="entry name" value="HisKA"/>
    <property type="match status" value="1"/>
</dbReference>
<dbReference type="Pfam" id="PF11808">
    <property type="entry name" value="PhoR"/>
    <property type="match status" value="1"/>
</dbReference>
<dbReference type="GO" id="GO:0005524">
    <property type="term" value="F:ATP binding"/>
    <property type="evidence" value="ECO:0007669"/>
    <property type="project" value="UniProtKB-KW"/>
</dbReference>
<dbReference type="GO" id="GO:0000155">
    <property type="term" value="F:phosphorelay sensor kinase activity"/>
    <property type="evidence" value="ECO:0007669"/>
    <property type="project" value="InterPro"/>
</dbReference>
<evidence type="ECO:0000256" key="6">
    <source>
        <dbReference type="ARBA" id="ARBA00022475"/>
    </source>
</evidence>
<keyword evidence="7" id="KW-0597">Phosphoprotein</keyword>
<accession>A0A3S0J3Z9</accession>
<dbReference type="OrthoDB" id="9813151at2"/>
<dbReference type="RefSeq" id="WP_126521884.1">
    <property type="nucleotide sequence ID" value="NZ_RXNU01000012.1"/>
</dbReference>
<dbReference type="CDD" id="cd00130">
    <property type="entry name" value="PAS"/>
    <property type="match status" value="1"/>
</dbReference>
<feature type="domain" description="Histidine kinase" evidence="19">
    <location>
        <begin position="212"/>
        <end position="427"/>
    </location>
</feature>
<evidence type="ECO:0000256" key="14">
    <source>
        <dbReference type="ARBA" id="ARBA00022989"/>
    </source>
</evidence>
<sequence length="441" mass="49911">MFDSYSGYRLLSRLITYLFLCFILGLIVGQVVWVLLIGAVALLFWHYRQLSRLNFWLWRDRRLTPPNGSGSWEGVFNGIYRLQGKNRKRVSQLASLLGRFRQGAEALPDAAVVLDSEYNIIWCNKLAQLLLGFVWPLDSGQRIDNLLRHPDFANYLKKAEYQEPLELASPHAEGRILEIRVMGYGSGQFLLIARDITRVRQLEGMRKDFVANVSHELKTPLTVLQGYLEMMQGMVEPGSPNIKAVEQMQQQTNRMRSMVEQLLVLSRIEDSTEINLALTVNMSHMMEILKEEANALSQGEYELSFYCEPDLYLYGNELELRSACSNLISNAIRYTEPGGKIDISWKKVATGGIFSVSDSGDGIAPQHIGRLTERFYRVDSARTRQRGGTGLGLAITKHALSNHQSELMITSELGKGSTFSFLIPVNLIESHINTDKVDDLL</sequence>
<evidence type="ECO:0000256" key="5">
    <source>
        <dbReference type="ARBA" id="ARBA00022448"/>
    </source>
</evidence>
<name>A0A3S0J3Z9_9GAMM</name>
<dbReference type="Gene3D" id="3.30.565.10">
    <property type="entry name" value="Histidine kinase-like ATPase, C-terminal domain"/>
    <property type="match status" value="1"/>
</dbReference>
<evidence type="ECO:0000256" key="12">
    <source>
        <dbReference type="ARBA" id="ARBA00022777"/>
    </source>
</evidence>
<dbReference type="InterPro" id="IPR014310">
    <property type="entry name" value="Sig_transdc_His_kinase_PhoR"/>
</dbReference>
<protein>
    <recommendedName>
        <fullName evidence="4">Phosphate regulon sensor protein PhoR</fullName>
        <ecNumber evidence="3">2.7.13.3</ecNumber>
    </recommendedName>
</protein>
<dbReference type="SUPFAM" id="SSF47384">
    <property type="entry name" value="Homodimeric domain of signal transducing histidine kinase"/>
    <property type="match status" value="1"/>
</dbReference>
<evidence type="ECO:0000256" key="1">
    <source>
        <dbReference type="ARBA" id="ARBA00000085"/>
    </source>
</evidence>
<dbReference type="Gene3D" id="1.10.287.130">
    <property type="match status" value="1"/>
</dbReference>
<keyword evidence="9 20" id="KW-0808">Transferase</keyword>
<dbReference type="SMART" id="SM00388">
    <property type="entry name" value="HisKA"/>
    <property type="match status" value="1"/>
</dbReference>
<dbReference type="AlphaFoldDB" id="A0A3S0J3Z9"/>
<evidence type="ECO:0000256" key="11">
    <source>
        <dbReference type="ARBA" id="ARBA00022741"/>
    </source>
</evidence>
<dbReference type="Pfam" id="PF02518">
    <property type="entry name" value="HATPase_c"/>
    <property type="match status" value="1"/>
</dbReference>
<dbReference type="SUPFAM" id="SSF55874">
    <property type="entry name" value="ATPase domain of HSP90 chaperone/DNA topoisomerase II/histidine kinase"/>
    <property type="match status" value="1"/>
</dbReference>
<dbReference type="EMBL" id="RXNU01000012">
    <property type="protein sequence ID" value="RTR37489.1"/>
    <property type="molecule type" value="Genomic_DNA"/>
</dbReference>
<dbReference type="FunFam" id="1.10.287.130:FF:000001">
    <property type="entry name" value="Two-component sensor histidine kinase"/>
    <property type="match status" value="1"/>
</dbReference>
<dbReference type="GO" id="GO:0016036">
    <property type="term" value="P:cellular response to phosphate starvation"/>
    <property type="evidence" value="ECO:0007669"/>
    <property type="project" value="TreeGrafter"/>
</dbReference>
<evidence type="ECO:0000256" key="15">
    <source>
        <dbReference type="ARBA" id="ARBA00023012"/>
    </source>
</evidence>
<reference evidence="20 21" key="1">
    <citation type="submission" date="2018-12" db="EMBL/GenBank/DDBJ databases">
        <authorList>
            <person name="Yu L."/>
        </authorList>
    </citation>
    <scope>NUCLEOTIDE SEQUENCE [LARGE SCALE GENOMIC DNA]</scope>
    <source>
        <strain evidence="20 21">HAW-EB2</strain>
    </source>
</reference>
<dbReference type="InterPro" id="IPR005467">
    <property type="entry name" value="His_kinase_dom"/>
</dbReference>
<dbReference type="InterPro" id="IPR050351">
    <property type="entry name" value="BphY/WalK/GraS-like"/>
</dbReference>
<keyword evidence="14 18" id="KW-1133">Transmembrane helix</keyword>
<dbReference type="NCBIfam" id="NF008235">
    <property type="entry name" value="PRK11006.1"/>
    <property type="match status" value="1"/>
</dbReference>
<evidence type="ECO:0000259" key="19">
    <source>
        <dbReference type="PROSITE" id="PS50109"/>
    </source>
</evidence>
<dbReference type="NCBIfam" id="TIGR02966">
    <property type="entry name" value="phoR_proteo"/>
    <property type="match status" value="1"/>
</dbReference>
<dbReference type="GO" id="GO:0006817">
    <property type="term" value="P:phosphate ion transport"/>
    <property type="evidence" value="ECO:0007669"/>
    <property type="project" value="UniProtKB-KW"/>
</dbReference>
<dbReference type="CDD" id="cd00082">
    <property type="entry name" value="HisKA"/>
    <property type="match status" value="1"/>
</dbReference>
<feature type="transmembrane region" description="Helical" evidence="18">
    <location>
        <begin position="15"/>
        <end position="45"/>
    </location>
</feature>
<dbReference type="InterPro" id="IPR036097">
    <property type="entry name" value="HisK_dim/P_sf"/>
</dbReference>
<keyword evidence="11" id="KW-0547">Nucleotide-binding</keyword>
<comment type="caution">
    <text evidence="20">The sequence shown here is derived from an EMBL/GenBank/DDBJ whole genome shotgun (WGS) entry which is preliminary data.</text>
</comment>
<evidence type="ECO:0000256" key="4">
    <source>
        <dbReference type="ARBA" id="ARBA00019665"/>
    </source>
</evidence>
<comment type="catalytic activity">
    <reaction evidence="1">
        <text>ATP + protein L-histidine = ADP + protein N-phospho-L-histidine.</text>
        <dbReference type="EC" id="2.7.13.3"/>
    </reaction>
</comment>
<evidence type="ECO:0000256" key="7">
    <source>
        <dbReference type="ARBA" id="ARBA00022553"/>
    </source>
</evidence>
<evidence type="ECO:0000256" key="8">
    <source>
        <dbReference type="ARBA" id="ARBA00022592"/>
    </source>
</evidence>
<comment type="subcellular location">
    <subcellularLocation>
        <location evidence="2">Cell membrane</location>
    </subcellularLocation>
</comment>
<evidence type="ECO:0000256" key="17">
    <source>
        <dbReference type="ARBA" id="ARBA00025207"/>
    </source>
</evidence>
<evidence type="ECO:0000256" key="18">
    <source>
        <dbReference type="SAM" id="Phobius"/>
    </source>
</evidence>
<evidence type="ECO:0000256" key="2">
    <source>
        <dbReference type="ARBA" id="ARBA00004236"/>
    </source>
</evidence>